<reference evidence="8 9" key="1">
    <citation type="submission" date="2019-05" db="EMBL/GenBank/DDBJ databases">
        <title>Mikania micrantha, genome provides insights into the molecular mechanism of rapid growth.</title>
        <authorList>
            <person name="Liu B."/>
        </authorList>
    </citation>
    <scope>NUCLEOTIDE SEQUENCE [LARGE SCALE GENOMIC DNA]</scope>
    <source>
        <strain evidence="8">NLD-2019</strain>
        <tissue evidence="8">Leaf</tissue>
    </source>
</reference>
<keyword evidence="5" id="KW-0961">Cell wall biogenesis/degradation</keyword>
<organism evidence="8 9">
    <name type="scientific">Mikania micrantha</name>
    <name type="common">bitter vine</name>
    <dbReference type="NCBI Taxonomy" id="192012"/>
    <lineage>
        <taxon>Eukaryota</taxon>
        <taxon>Viridiplantae</taxon>
        <taxon>Streptophyta</taxon>
        <taxon>Embryophyta</taxon>
        <taxon>Tracheophyta</taxon>
        <taxon>Spermatophyta</taxon>
        <taxon>Magnoliopsida</taxon>
        <taxon>eudicotyledons</taxon>
        <taxon>Gunneridae</taxon>
        <taxon>Pentapetalae</taxon>
        <taxon>asterids</taxon>
        <taxon>campanulids</taxon>
        <taxon>Asterales</taxon>
        <taxon>Asteraceae</taxon>
        <taxon>Asteroideae</taxon>
        <taxon>Heliantheae alliance</taxon>
        <taxon>Eupatorieae</taxon>
        <taxon>Mikania</taxon>
    </lineage>
</organism>
<dbReference type="Proteomes" id="UP000326396">
    <property type="component" value="Linkage Group LG4"/>
</dbReference>
<dbReference type="AlphaFoldDB" id="A0A5N6MWI1"/>
<dbReference type="GO" id="GO:0052793">
    <property type="term" value="F:pectin acetylesterase activity"/>
    <property type="evidence" value="ECO:0007669"/>
    <property type="project" value="TreeGrafter"/>
</dbReference>
<proteinExistence type="inferred from homology"/>
<name>A0A5N6MWI1_9ASTR</name>
<evidence type="ECO:0000259" key="7">
    <source>
        <dbReference type="Pfam" id="PF07727"/>
    </source>
</evidence>
<evidence type="ECO:0000256" key="2">
    <source>
        <dbReference type="ARBA" id="ARBA00004191"/>
    </source>
</evidence>
<evidence type="ECO:0000256" key="3">
    <source>
        <dbReference type="ARBA" id="ARBA00005784"/>
    </source>
</evidence>
<dbReference type="GO" id="GO:0071555">
    <property type="term" value="P:cell wall organization"/>
    <property type="evidence" value="ECO:0007669"/>
    <property type="project" value="UniProtKB-KW"/>
</dbReference>
<keyword evidence="9" id="KW-1185">Reference proteome</keyword>
<keyword evidence="4" id="KW-0134">Cell wall</keyword>
<dbReference type="Pfam" id="PF07727">
    <property type="entry name" value="RVT_2"/>
    <property type="match status" value="1"/>
</dbReference>
<dbReference type="InterPro" id="IPR043502">
    <property type="entry name" value="DNA/RNA_pol_sf"/>
</dbReference>
<feature type="region of interest" description="Disordered" evidence="6">
    <location>
        <begin position="295"/>
        <end position="320"/>
    </location>
</feature>
<dbReference type="EMBL" id="SZYD01000014">
    <property type="protein sequence ID" value="KAD4178541.1"/>
    <property type="molecule type" value="Genomic_DNA"/>
</dbReference>
<dbReference type="SUPFAM" id="SSF56672">
    <property type="entry name" value="DNA/RNA polymerases"/>
    <property type="match status" value="1"/>
</dbReference>
<feature type="compositionally biased region" description="Basic and acidic residues" evidence="6">
    <location>
        <begin position="141"/>
        <end position="156"/>
    </location>
</feature>
<dbReference type="OrthoDB" id="2015280at2759"/>
<comment type="subcellular location">
    <subcellularLocation>
        <location evidence="2">Secreted</location>
        <location evidence="2">Cell wall</location>
    </subcellularLocation>
</comment>
<comment type="function">
    <text evidence="1">Hydrolyzes acetyl esters in homogalacturonan regions of pectin. In type I primary cell wall, galacturonic acid residues of pectin can be acetylated at the O-2 and O-3 positions. Decreasing the degree of acetylation of pectin gels in vitro alters their physical properties.</text>
</comment>
<feature type="region of interest" description="Disordered" evidence="6">
    <location>
        <begin position="114"/>
        <end position="168"/>
    </location>
</feature>
<protein>
    <recommendedName>
        <fullName evidence="7">Reverse transcriptase Ty1/copia-type domain-containing protein</fullName>
    </recommendedName>
</protein>
<evidence type="ECO:0000313" key="8">
    <source>
        <dbReference type="EMBL" id="KAD4178541.1"/>
    </source>
</evidence>
<evidence type="ECO:0000256" key="6">
    <source>
        <dbReference type="SAM" id="MobiDB-lite"/>
    </source>
</evidence>
<gene>
    <name evidence="8" type="ORF">E3N88_27132</name>
</gene>
<comment type="similarity">
    <text evidence="3">Belongs to the pectinacetylesterase family.</text>
</comment>
<dbReference type="InterPro" id="IPR013103">
    <property type="entry name" value="RVT_2"/>
</dbReference>
<evidence type="ECO:0000256" key="5">
    <source>
        <dbReference type="ARBA" id="ARBA00023316"/>
    </source>
</evidence>
<feature type="region of interest" description="Disordered" evidence="6">
    <location>
        <begin position="204"/>
        <end position="230"/>
    </location>
</feature>
<keyword evidence="4" id="KW-0964">Secreted</keyword>
<comment type="caution">
    <text evidence="8">The sequence shown here is derived from an EMBL/GenBank/DDBJ whole genome shotgun (WGS) entry which is preliminary data.</text>
</comment>
<feature type="compositionally biased region" description="Polar residues" evidence="6">
    <location>
        <begin position="305"/>
        <end position="314"/>
    </location>
</feature>
<dbReference type="GO" id="GO:0009505">
    <property type="term" value="C:plant-type cell wall"/>
    <property type="evidence" value="ECO:0007669"/>
    <property type="project" value="TreeGrafter"/>
</dbReference>
<dbReference type="Pfam" id="PF03283">
    <property type="entry name" value="PAE"/>
    <property type="match status" value="1"/>
</dbReference>
<dbReference type="PANTHER" id="PTHR21562">
    <property type="entry name" value="NOTUM-RELATED"/>
    <property type="match status" value="1"/>
</dbReference>
<sequence length="1270" mass="141341">MLCADVDECVDTQVLKHNSSDILNTSAVVKLATNTDASDVLMNKQSISKSSVLVDNHKEKKKRVSCEICRLFNHSTDECWYRKGSKFNKIKHKNKNIIKLKNEFSSKFVPESSVVSKSGKSSQGNKLSTSKKGKGIVSDSGKQHLTESHLIKDTKMINHKNKKSSSDVSDEIKILTHNHNQLMLMMQQLIGKVNLTEASVDSFHKKKSKSKVKAKSSDKNASSVASTDNVTSVSSCVNRPKTKMQDCRILSSDVLPLIGKVLDEYTLLKANRVGKVYAFDLSKKISVKVEHIVESDEDLPADQPKASTETTQGSQDDEDESTHLFRFSDTLPISAKSDAPPAPAVPLNTNADEILASSQSFEIPAALFPASSSTAASGPPANTCTDLIPYQELKDHPLSQVLGDISAGVSTRSQLSNFCLYALFFSQQEPKNYHIALRDIGWVEAMQLELLQFKKQQVWELVSLPPGKCAIGTKWVFRNKTDENGQIIKNKARLVVQGFSQEEDIDYDETFAPIARLEAIRLFLAYAALHKLKVFQMDVKSAFLYGKIKEEVYVCQPPGFEDNKHPDWVYKLDKALYGLKQAPRAWYDTLSTFLLKNNFTRGSIDKTLFIKNVGQHKLLVQIYVDDIIFASSDPKLCDAFTELMTKNFEMSAMGELQFFLGLQIKQNPDGIFIHQSKYTKELLQKFDLQNCKQCSNPMSSTTQLDADLKGTSVDETLYRCMIGSLMYLTASRPDIMFATCVCARFQATPKESHLIAVKRIFRYLQGTQSLGIWYSTGHSCKLVAFSDSDYAGCKLSRKSTSGGCQFLGNCLVSWQSKKQTSVATSTAEAEYIADASCTSQILWLQTQLLDYGLKESKTPLLMDSASALCIVKNPEIEGMMREGGRRLWLMLVGLLSMLSIEAYEVGLTFLDSAVAQGAVCLDGSAPAYHMDKGFGAGIDNWLVFFEGGGWCNNVTTCLARRDTRLGSSKQMLTTETFSGMFHNKPKYNPDFYDWNRIKVRYCDGASFTGDVEDVDPKTNLHFRGARIFRAVIEDLLAKGMKNAKNAMLAGCSAGGLTSILQCDNFRSLLPETTKVKCLSDAGFFINAKTIIGTSHIEGFYADVVNTHGSAKVLSPSCTSKMSPGLCFFPQNMVQYIKTPIFLINAAYDSWQVKNILAPGVADQKGTWRDCKLDITKCSSAQLDILQGYRQEFLKALTGFDNSPSRGMFINSCYSHCQTGIQETWLRNDSPLLSNTTIAKAVGDWYYERGTFQEIDCPYPCDETCHNRVFE</sequence>
<feature type="domain" description="Reverse transcriptase Ty1/copia-type" evidence="7">
    <location>
        <begin position="457"/>
        <end position="698"/>
    </location>
</feature>
<evidence type="ECO:0000256" key="1">
    <source>
        <dbReference type="ARBA" id="ARBA00003534"/>
    </source>
</evidence>
<accession>A0A5N6MWI1</accession>
<dbReference type="CDD" id="cd09272">
    <property type="entry name" value="RNase_HI_RT_Ty1"/>
    <property type="match status" value="1"/>
</dbReference>
<dbReference type="InterPro" id="IPR004963">
    <property type="entry name" value="PAE/NOTUM"/>
</dbReference>
<feature type="compositionally biased region" description="Basic residues" evidence="6">
    <location>
        <begin position="204"/>
        <end position="214"/>
    </location>
</feature>
<evidence type="ECO:0000256" key="4">
    <source>
        <dbReference type="ARBA" id="ARBA00022512"/>
    </source>
</evidence>
<dbReference type="PANTHER" id="PTHR21562:SF93">
    <property type="entry name" value="PECTIN ACETYLESTERASE 8"/>
    <property type="match status" value="1"/>
</dbReference>
<evidence type="ECO:0000313" key="9">
    <source>
        <dbReference type="Proteomes" id="UP000326396"/>
    </source>
</evidence>